<feature type="compositionally biased region" description="Basic residues" evidence="1">
    <location>
        <begin position="233"/>
        <end position="242"/>
    </location>
</feature>
<gene>
    <name evidence="2" type="ORF">C8J55DRAFT_488420</name>
</gene>
<organism evidence="2 3">
    <name type="scientific">Lentinula lateritia</name>
    <dbReference type="NCBI Taxonomy" id="40482"/>
    <lineage>
        <taxon>Eukaryota</taxon>
        <taxon>Fungi</taxon>
        <taxon>Dikarya</taxon>
        <taxon>Basidiomycota</taxon>
        <taxon>Agaricomycotina</taxon>
        <taxon>Agaricomycetes</taxon>
        <taxon>Agaricomycetidae</taxon>
        <taxon>Agaricales</taxon>
        <taxon>Marasmiineae</taxon>
        <taxon>Omphalotaceae</taxon>
        <taxon>Lentinula</taxon>
    </lineage>
</organism>
<protein>
    <submittedName>
        <fullName evidence="2">Uncharacterized protein</fullName>
    </submittedName>
</protein>
<proteinExistence type="predicted"/>
<accession>A0A9W9AIT3</accession>
<feature type="region of interest" description="Disordered" evidence="1">
    <location>
        <begin position="220"/>
        <end position="242"/>
    </location>
</feature>
<dbReference type="Proteomes" id="UP001150238">
    <property type="component" value="Unassembled WGS sequence"/>
</dbReference>
<name>A0A9W9AIT3_9AGAR</name>
<evidence type="ECO:0000313" key="3">
    <source>
        <dbReference type="Proteomes" id="UP001150238"/>
    </source>
</evidence>
<reference evidence="2" key="1">
    <citation type="submission" date="2022-08" db="EMBL/GenBank/DDBJ databases">
        <authorList>
            <consortium name="DOE Joint Genome Institute"/>
            <person name="Min B."/>
            <person name="Riley R."/>
            <person name="Sierra-Patev S."/>
            <person name="Naranjo-Ortiz M."/>
            <person name="Looney B."/>
            <person name="Konkel Z."/>
            <person name="Slot J.C."/>
            <person name="Sakamoto Y."/>
            <person name="Steenwyk J.L."/>
            <person name="Rokas A."/>
            <person name="Carro J."/>
            <person name="Camarero S."/>
            <person name="Ferreira P."/>
            <person name="Molpeceres G."/>
            <person name="Ruiz-Duenas F.J."/>
            <person name="Serrano A."/>
            <person name="Henrissat B."/>
            <person name="Drula E."/>
            <person name="Hughes K.W."/>
            <person name="Mata J.L."/>
            <person name="Ishikawa N.K."/>
            <person name="Vargas-Isla R."/>
            <person name="Ushijima S."/>
            <person name="Smith C.A."/>
            <person name="Ahrendt S."/>
            <person name="Andreopoulos W."/>
            <person name="He G."/>
            <person name="Labutti K."/>
            <person name="Lipzen A."/>
            <person name="Ng V."/>
            <person name="Sandor L."/>
            <person name="Barry K."/>
            <person name="Martinez A.T."/>
            <person name="Xiao Y."/>
            <person name="Gibbons J.G."/>
            <person name="Terashima K."/>
            <person name="Hibbett D.S."/>
            <person name="Grigoriev I.V."/>
        </authorList>
    </citation>
    <scope>NUCLEOTIDE SEQUENCE</scope>
    <source>
        <strain evidence="2">Sp2 HRB7682 ss15</strain>
    </source>
</reference>
<dbReference type="AlphaFoldDB" id="A0A9W9AIT3"/>
<sequence>MAMEPVSHSRTYRTIAEKVSAYIDLAVTEPVKGWYPSCVPLPVEALYDYDMAFPLPDPDALAEINKLEGCEDSQTFKQVVMDLLGPISRIDLINFEYSLKELRMSYRSISVEGFQWKLRKSAMTPLASNYILLAYSERQIIRSRPSPYKLPRSMLRNPRYVEVDKGITAIIEELFGRPRDLSSKEKKLPPYIGSKIHPRLVDAKSRLTAVGQGDYLRLAESESTSSVSAAASSKHKRKSRRP</sequence>
<dbReference type="EMBL" id="JANVFS010000013">
    <property type="protein sequence ID" value="KAJ4482876.1"/>
    <property type="molecule type" value="Genomic_DNA"/>
</dbReference>
<comment type="caution">
    <text evidence="2">The sequence shown here is derived from an EMBL/GenBank/DDBJ whole genome shotgun (WGS) entry which is preliminary data.</text>
</comment>
<reference evidence="2" key="2">
    <citation type="journal article" date="2023" name="Proc. Natl. Acad. Sci. U.S.A.">
        <title>A global phylogenomic analysis of the shiitake genus Lentinula.</title>
        <authorList>
            <person name="Sierra-Patev S."/>
            <person name="Min B."/>
            <person name="Naranjo-Ortiz M."/>
            <person name="Looney B."/>
            <person name="Konkel Z."/>
            <person name="Slot J.C."/>
            <person name="Sakamoto Y."/>
            <person name="Steenwyk J.L."/>
            <person name="Rokas A."/>
            <person name="Carro J."/>
            <person name="Camarero S."/>
            <person name="Ferreira P."/>
            <person name="Molpeceres G."/>
            <person name="Ruiz-Duenas F.J."/>
            <person name="Serrano A."/>
            <person name="Henrissat B."/>
            <person name="Drula E."/>
            <person name="Hughes K.W."/>
            <person name="Mata J.L."/>
            <person name="Ishikawa N.K."/>
            <person name="Vargas-Isla R."/>
            <person name="Ushijima S."/>
            <person name="Smith C.A."/>
            <person name="Donoghue J."/>
            <person name="Ahrendt S."/>
            <person name="Andreopoulos W."/>
            <person name="He G."/>
            <person name="LaButti K."/>
            <person name="Lipzen A."/>
            <person name="Ng V."/>
            <person name="Riley R."/>
            <person name="Sandor L."/>
            <person name="Barry K."/>
            <person name="Martinez A.T."/>
            <person name="Xiao Y."/>
            <person name="Gibbons J.G."/>
            <person name="Terashima K."/>
            <person name="Grigoriev I.V."/>
            <person name="Hibbett D."/>
        </authorList>
    </citation>
    <scope>NUCLEOTIDE SEQUENCE</scope>
    <source>
        <strain evidence="2">Sp2 HRB7682 ss15</strain>
    </source>
</reference>
<evidence type="ECO:0000313" key="2">
    <source>
        <dbReference type="EMBL" id="KAJ4482876.1"/>
    </source>
</evidence>
<evidence type="ECO:0000256" key="1">
    <source>
        <dbReference type="SAM" id="MobiDB-lite"/>
    </source>
</evidence>
<feature type="compositionally biased region" description="Low complexity" evidence="1">
    <location>
        <begin position="221"/>
        <end position="232"/>
    </location>
</feature>